<protein>
    <recommendedName>
        <fullName evidence="4">Putative pterin-4-alpha-carbinolamine dehydratase</fullName>
        <ecNumber evidence="3">4.2.1.96</ecNumber>
    </recommendedName>
</protein>
<evidence type="ECO:0000256" key="4">
    <source>
        <dbReference type="ARBA" id="ARBA00021735"/>
    </source>
</evidence>
<evidence type="ECO:0000256" key="2">
    <source>
        <dbReference type="ARBA" id="ARBA00006472"/>
    </source>
</evidence>
<comment type="caution">
    <text evidence="6">The sequence shown here is derived from an EMBL/GenBank/DDBJ whole genome shotgun (WGS) entry which is preliminary data.</text>
</comment>
<reference evidence="6 7" key="1">
    <citation type="submission" date="2019-07" db="EMBL/GenBank/DDBJ databases">
        <title>Rhodococcus cavernicolus sp. nov., isolated from a cave.</title>
        <authorList>
            <person name="Lee S.D."/>
        </authorList>
    </citation>
    <scope>NUCLEOTIDE SEQUENCE [LARGE SCALE GENOMIC DNA]</scope>
    <source>
        <strain evidence="6 7">C1-24</strain>
    </source>
</reference>
<sequence>MALLTDSELSDGLADLPDWTRSGDSISRAIEAPTFPDAIELVRKVADEAETAQHHPDIDIRWRTVTFVLSTHSDGGLTAKDLALAATIDRLAAG</sequence>
<evidence type="ECO:0000256" key="3">
    <source>
        <dbReference type="ARBA" id="ARBA00013252"/>
    </source>
</evidence>
<evidence type="ECO:0000313" key="7">
    <source>
        <dbReference type="Proteomes" id="UP000322244"/>
    </source>
</evidence>
<dbReference type="PANTHER" id="PTHR12599:SF0">
    <property type="entry name" value="PTERIN-4-ALPHA-CARBINOLAMINE DEHYDRATASE"/>
    <property type="match status" value="1"/>
</dbReference>
<dbReference type="PANTHER" id="PTHR12599">
    <property type="entry name" value="PTERIN-4-ALPHA-CARBINOLAMINE DEHYDRATASE"/>
    <property type="match status" value="1"/>
</dbReference>
<dbReference type="SUPFAM" id="SSF55248">
    <property type="entry name" value="PCD-like"/>
    <property type="match status" value="1"/>
</dbReference>
<dbReference type="Pfam" id="PF01329">
    <property type="entry name" value="Pterin_4a"/>
    <property type="match status" value="1"/>
</dbReference>
<gene>
    <name evidence="6" type="ORF">FOY51_13080</name>
</gene>
<accession>A0A5A7S9P0</accession>
<organism evidence="6 7">
    <name type="scientific">Antrihabitans cavernicola</name>
    <dbReference type="NCBI Taxonomy" id="2495913"/>
    <lineage>
        <taxon>Bacteria</taxon>
        <taxon>Bacillati</taxon>
        <taxon>Actinomycetota</taxon>
        <taxon>Actinomycetes</taxon>
        <taxon>Mycobacteriales</taxon>
        <taxon>Nocardiaceae</taxon>
        <taxon>Antrihabitans</taxon>
    </lineage>
</organism>
<dbReference type="EC" id="4.2.1.96" evidence="3"/>
<dbReference type="InterPro" id="IPR001533">
    <property type="entry name" value="Pterin_deHydtase"/>
</dbReference>
<keyword evidence="5 6" id="KW-0456">Lyase</keyword>
<dbReference type="Gene3D" id="3.30.1360.20">
    <property type="entry name" value="Transcriptional coactivator/pterin dehydratase"/>
    <property type="match status" value="1"/>
</dbReference>
<keyword evidence="7" id="KW-1185">Reference proteome</keyword>
<dbReference type="AlphaFoldDB" id="A0A5A7S9P0"/>
<dbReference type="Proteomes" id="UP000322244">
    <property type="component" value="Unassembled WGS sequence"/>
</dbReference>
<dbReference type="NCBIfam" id="NF002017">
    <property type="entry name" value="PRK00823.1-2"/>
    <property type="match status" value="1"/>
</dbReference>
<dbReference type="GO" id="GO:0008124">
    <property type="term" value="F:4-alpha-hydroxytetrahydrobiopterin dehydratase activity"/>
    <property type="evidence" value="ECO:0007669"/>
    <property type="project" value="UniProtKB-EC"/>
</dbReference>
<dbReference type="CDD" id="cd00488">
    <property type="entry name" value="PCD_DCoH"/>
    <property type="match status" value="1"/>
</dbReference>
<comment type="catalytic activity">
    <reaction evidence="1">
        <text>(4aS,6R)-4a-hydroxy-L-erythro-5,6,7,8-tetrahydrobiopterin = (6R)-L-erythro-6,7-dihydrobiopterin + H2O</text>
        <dbReference type="Rhea" id="RHEA:11920"/>
        <dbReference type="ChEBI" id="CHEBI:15377"/>
        <dbReference type="ChEBI" id="CHEBI:15642"/>
        <dbReference type="ChEBI" id="CHEBI:43120"/>
        <dbReference type="EC" id="4.2.1.96"/>
    </reaction>
</comment>
<evidence type="ECO:0000256" key="1">
    <source>
        <dbReference type="ARBA" id="ARBA00001554"/>
    </source>
</evidence>
<dbReference type="EMBL" id="VLNY01000005">
    <property type="protein sequence ID" value="KAA0022616.1"/>
    <property type="molecule type" value="Genomic_DNA"/>
</dbReference>
<dbReference type="RefSeq" id="WP_149430671.1">
    <property type="nucleotide sequence ID" value="NZ_VLNY01000005.1"/>
</dbReference>
<dbReference type="GO" id="GO:0006729">
    <property type="term" value="P:tetrahydrobiopterin biosynthetic process"/>
    <property type="evidence" value="ECO:0007669"/>
    <property type="project" value="InterPro"/>
</dbReference>
<dbReference type="OrthoDB" id="15077at2"/>
<comment type="similarity">
    <text evidence="2">Belongs to the pterin-4-alpha-carbinolamine dehydratase family.</text>
</comment>
<dbReference type="InterPro" id="IPR036428">
    <property type="entry name" value="PCD_sf"/>
</dbReference>
<evidence type="ECO:0000256" key="5">
    <source>
        <dbReference type="ARBA" id="ARBA00023239"/>
    </source>
</evidence>
<evidence type="ECO:0000313" key="6">
    <source>
        <dbReference type="EMBL" id="KAA0022616.1"/>
    </source>
</evidence>
<name>A0A5A7S9P0_9NOCA</name>
<proteinExistence type="inferred from homology"/>